<dbReference type="Pfam" id="PF14819">
    <property type="entry name" value="QueF_N"/>
    <property type="match status" value="1"/>
</dbReference>
<dbReference type="Proteomes" id="UP000539350">
    <property type="component" value="Unassembled WGS sequence"/>
</dbReference>
<organism evidence="6 7">
    <name type="scientific">Sediminihaliea albiluteola</name>
    <dbReference type="NCBI Taxonomy" id="2758564"/>
    <lineage>
        <taxon>Bacteria</taxon>
        <taxon>Pseudomonadati</taxon>
        <taxon>Pseudomonadota</taxon>
        <taxon>Gammaproteobacteria</taxon>
        <taxon>Cellvibrionales</taxon>
        <taxon>Halieaceae</taxon>
        <taxon>Sediminihaliea</taxon>
    </lineage>
</organism>
<sequence>MSMNSEQDKALLLGQQVPVSEHYAPELLYPIARSQARESLGINSDELPFTGLDLWHAYELSWLDGLGRPTAFVGRFSVPAESPNLVESKSFKLYLNSLNQHRFTSPEAAIATICYDVGCAAGAEVALELFSVDDSALAGLPLPGECLDTLEVAWTGTAPQAEQLSCVSDSGTQTLYTHLLRSLCPVTGQPDWATLWLHMEGAQLETKSLLEYLLSYRNHQEFHEQCVERVFRDLQAVCQPSELHVQAFYTRRGGLDITPFRSTGGRQPLPRMNRQ</sequence>
<keyword evidence="2" id="KW-0671">Queuosine biosynthesis</keyword>
<dbReference type="InterPro" id="IPR029500">
    <property type="entry name" value="QueF"/>
</dbReference>
<dbReference type="PANTHER" id="PTHR34354">
    <property type="entry name" value="NADPH-DEPENDENT 7-CYANO-7-DEAZAGUANINE REDUCTASE"/>
    <property type="match status" value="1"/>
</dbReference>
<evidence type="ECO:0000313" key="6">
    <source>
        <dbReference type="EMBL" id="MBA6412389.1"/>
    </source>
</evidence>
<dbReference type="EC" id="1.7.1.13" evidence="6"/>
<dbReference type="Pfam" id="PF14489">
    <property type="entry name" value="QueF"/>
    <property type="match status" value="1"/>
</dbReference>
<dbReference type="PIRSF" id="PIRSF004750">
    <property type="entry name" value="Nitrile_oxidored_YqcD_prd"/>
    <property type="match status" value="1"/>
</dbReference>
<keyword evidence="1" id="KW-0963">Cytoplasm</keyword>
<evidence type="ECO:0000256" key="2">
    <source>
        <dbReference type="ARBA" id="ARBA00022785"/>
    </source>
</evidence>
<keyword evidence="3" id="KW-0521">NADP</keyword>
<dbReference type="RefSeq" id="WP_182169310.1">
    <property type="nucleotide sequence ID" value="NZ_JACFXU010000013.1"/>
</dbReference>
<dbReference type="GO" id="GO:0033739">
    <property type="term" value="F:preQ1 synthase activity"/>
    <property type="evidence" value="ECO:0007669"/>
    <property type="project" value="UniProtKB-EC"/>
</dbReference>
<dbReference type="NCBIfam" id="TIGR03138">
    <property type="entry name" value="QueF"/>
    <property type="match status" value="1"/>
</dbReference>
<dbReference type="PANTHER" id="PTHR34354:SF1">
    <property type="entry name" value="NADPH-DEPENDENT 7-CYANO-7-DEAZAGUANINE REDUCTASE"/>
    <property type="match status" value="1"/>
</dbReference>
<dbReference type="InterPro" id="IPR029139">
    <property type="entry name" value="QueF_N"/>
</dbReference>
<dbReference type="InterPro" id="IPR043133">
    <property type="entry name" value="GTP-CH-I_C/QueF"/>
</dbReference>
<evidence type="ECO:0000256" key="3">
    <source>
        <dbReference type="ARBA" id="ARBA00022857"/>
    </source>
</evidence>
<evidence type="ECO:0000256" key="4">
    <source>
        <dbReference type="ARBA" id="ARBA00023002"/>
    </source>
</evidence>
<evidence type="ECO:0000256" key="1">
    <source>
        <dbReference type="ARBA" id="ARBA00022490"/>
    </source>
</evidence>
<keyword evidence="7" id="KW-1185">Reference proteome</keyword>
<evidence type="ECO:0000259" key="5">
    <source>
        <dbReference type="Pfam" id="PF14819"/>
    </source>
</evidence>
<dbReference type="EMBL" id="JACFXU010000013">
    <property type="protein sequence ID" value="MBA6412389.1"/>
    <property type="molecule type" value="Genomic_DNA"/>
</dbReference>
<protein>
    <submittedName>
        <fullName evidence="6">NADPH-dependent 7-cyano-7-deazaguanine reductase QueF</fullName>
        <ecNumber evidence="6">1.7.1.13</ecNumber>
    </submittedName>
</protein>
<evidence type="ECO:0000313" key="7">
    <source>
        <dbReference type="Proteomes" id="UP000539350"/>
    </source>
</evidence>
<dbReference type="SUPFAM" id="SSF55620">
    <property type="entry name" value="Tetrahydrobiopterin biosynthesis enzymes-like"/>
    <property type="match status" value="1"/>
</dbReference>
<name>A0A7W2TUV8_9GAMM</name>
<proteinExistence type="predicted"/>
<keyword evidence="4 6" id="KW-0560">Oxidoreductase</keyword>
<accession>A0A7W2TUV8</accession>
<reference evidence="6 7" key="1">
    <citation type="submission" date="2020-07" db="EMBL/GenBank/DDBJ databases">
        <title>Halieaceae bacterium, F7430, whole genome shotgun sequencing project.</title>
        <authorList>
            <person name="Jiang S."/>
            <person name="Liu Z.W."/>
            <person name="Du Z.J."/>
        </authorList>
    </citation>
    <scope>NUCLEOTIDE SEQUENCE [LARGE SCALE GENOMIC DNA]</scope>
    <source>
        <strain evidence="6 7">F7430</strain>
    </source>
</reference>
<dbReference type="InterPro" id="IPR016428">
    <property type="entry name" value="QueF_type2"/>
</dbReference>
<dbReference type="GO" id="GO:0005737">
    <property type="term" value="C:cytoplasm"/>
    <property type="evidence" value="ECO:0007669"/>
    <property type="project" value="InterPro"/>
</dbReference>
<gene>
    <name evidence="6" type="primary">queF</name>
    <name evidence="6" type="ORF">H2508_04620</name>
</gene>
<dbReference type="AlphaFoldDB" id="A0A7W2TUV8"/>
<dbReference type="InterPro" id="IPR050084">
    <property type="entry name" value="NADPH_dep_7-cyano-7-deazaG_red"/>
</dbReference>
<dbReference type="GO" id="GO:0008616">
    <property type="term" value="P:tRNA queuosine(34) biosynthetic process"/>
    <property type="evidence" value="ECO:0007669"/>
    <property type="project" value="UniProtKB-KW"/>
</dbReference>
<feature type="domain" description="NADPH-dependent 7-cyano-7-deazaguanine reductase N-terminal" evidence="5">
    <location>
        <begin position="21"/>
        <end position="128"/>
    </location>
</feature>
<comment type="caution">
    <text evidence="6">The sequence shown here is derived from an EMBL/GenBank/DDBJ whole genome shotgun (WGS) entry which is preliminary data.</text>
</comment>
<dbReference type="Gene3D" id="3.30.1130.10">
    <property type="match status" value="2"/>
</dbReference>